<organism evidence="2 3">
    <name type="scientific">Neocucurbitaria cava</name>
    <dbReference type="NCBI Taxonomy" id="798079"/>
    <lineage>
        <taxon>Eukaryota</taxon>
        <taxon>Fungi</taxon>
        <taxon>Dikarya</taxon>
        <taxon>Ascomycota</taxon>
        <taxon>Pezizomycotina</taxon>
        <taxon>Dothideomycetes</taxon>
        <taxon>Pleosporomycetidae</taxon>
        <taxon>Pleosporales</taxon>
        <taxon>Pleosporineae</taxon>
        <taxon>Cucurbitariaceae</taxon>
        <taxon>Neocucurbitaria</taxon>
    </lineage>
</organism>
<dbReference type="Proteomes" id="UP001140560">
    <property type="component" value="Unassembled WGS sequence"/>
</dbReference>
<feature type="compositionally biased region" description="Basic and acidic residues" evidence="1">
    <location>
        <begin position="79"/>
        <end position="98"/>
    </location>
</feature>
<feature type="compositionally biased region" description="Low complexity" evidence="1">
    <location>
        <begin position="180"/>
        <end position="191"/>
    </location>
</feature>
<feature type="compositionally biased region" description="Basic and acidic residues" evidence="1">
    <location>
        <begin position="110"/>
        <end position="129"/>
    </location>
</feature>
<protein>
    <submittedName>
        <fullName evidence="2">Transcriptional regulatory protein sin3</fullName>
    </submittedName>
</protein>
<proteinExistence type="predicted"/>
<feature type="compositionally biased region" description="Low complexity" evidence="1">
    <location>
        <begin position="60"/>
        <end position="77"/>
    </location>
</feature>
<evidence type="ECO:0000313" key="2">
    <source>
        <dbReference type="EMBL" id="KAJ4372509.1"/>
    </source>
</evidence>
<keyword evidence="3" id="KW-1185">Reference proteome</keyword>
<feature type="compositionally biased region" description="Polar residues" evidence="1">
    <location>
        <begin position="192"/>
        <end position="201"/>
    </location>
</feature>
<feature type="compositionally biased region" description="Low complexity" evidence="1">
    <location>
        <begin position="158"/>
        <end position="173"/>
    </location>
</feature>
<feature type="compositionally biased region" description="Low complexity" evidence="1">
    <location>
        <begin position="31"/>
        <end position="53"/>
    </location>
</feature>
<feature type="region of interest" description="Disordered" evidence="1">
    <location>
        <begin position="1"/>
        <end position="201"/>
    </location>
</feature>
<sequence length="256" mass="27555">MGAGYYSSNAATGHNQNLPALPGLPAPAPQSSPHQSAQRPSSSDVGAQSQQGPQGPPYSLPGISQTLQQQQHLSSEQANADRERELRERETREREMMESHALQHAAQQEEIVKREAEQREREIHERQQREQAALQNHSAPIQIHQPVAVAPSTRTIHGPNGLLGQSGPLGGPNLAPPMGGPNNNNAPMYGNTSAQHDQNTPRIPHAVQPPSQAQMLMPFVGPPGAMGMGQGQQPILNVSTASNLRGSRHANDHRMP</sequence>
<gene>
    <name evidence="2" type="primary">SIN3_1</name>
    <name evidence="2" type="ORF">N0V83_004283</name>
</gene>
<feature type="compositionally biased region" description="Polar residues" evidence="1">
    <location>
        <begin position="1"/>
        <end position="17"/>
    </location>
</feature>
<name>A0A9W8YCJ5_9PLEO</name>
<dbReference type="EMBL" id="JAPEUY010000006">
    <property type="protein sequence ID" value="KAJ4372509.1"/>
    <property type="molecule type" value="Genomic_DNA"/>
</dbReference>
<dbReference type="AlphaFoldDB" id="A0A9W8YCJ5"/>
<accession>A0A9W8YCJ5</accession>
<evidence type="ECO:0000256" key="1">
    <source>
        <dbReference type="SAM" id="MobiDB-lite"/>
    </source>
</evidence>
<evidence type="ECO:0000313" key="3">
    <source>
        <dbReference type="Proteomes" id="UP001140560"/>
    </source>
</evidence>
<reference evidence="2" key="1">
    <citation type="submission" date="2022-10" db="EMBL/GenBank/DDBJ databases">
        <title>Tapping the CABI collections for fungal endophytes: first genome assemblies for Collariella, Neodidymelliopsis, Ascochyta clinopodiicola, Didymella pomorum, Didymosphaeria variabile, Neocosmospora piperis and Neocucurbitaria cava.</title>
        <authorList>
            <person name="Hill R."/>
        </authorList>
    </citation>
    <scope>NUCLEOTIDE SEQUENCE</scope>
    <source>
        <strain evidence="2">IMI 356814</strain>
    </source>
</reference>
<comment type="caution">
    <text evidence="2">The sequence shown here is derived from an EMBL/GenBank/DDBJ whole genome shotgun (WGS) entry which is preliminary data.</text>
</comment>